<name>A0ABW7BF88_9ACTN</name>
<dbReference type="RefSeq" id="WP_392821000.1">
    <property type="nucleotide sequence ID" value="NZ_JBICYV010000015.1"/>
</dbReference>
<accession>A0ABW7BF88</accession>
<dbReference type="Proteomes" id="UP001604267">
    <property type="component" value="Unassembled WGS sequence"/>
</dbReference>
<evidence type="ECO:0000313" key="1">
    <source>
        <dbReference type="EMBL" id="MFG3014360.1"/>
    </source>
</evidence>
<dbReference type="EMBL" id="JBICYV010000015">
    <property type="protein sequence ID" value="MFG3014360.1"/>
    <property type="molecule type" value="Genomic_DNA"/>
</dbReference>
<proteinExistence type="predicted"/>
<comment type="caution">
    <text evidence="1">The sequence shown here is derived from an EMBL/GenBank/DDBJ whole genome shotgun (WGS) entry which is preliminary data.</text>
</comment>
<keyword evidence="2" id="KW-1185">Reference proteome</keyword>
<sequence length="53" mass="5951">MKVRELRRLVNALPVTVDDEDLTVVDHDSAEDFDVITLGVDVDGTPVMQIELR</sequence>
<gene>
    <name evidence="1" type="ORF">ACGFZB_28860</name>
</gene>
<evidence type="ECO:0000313" key="2">
    <source>
        <dbReference type="Proteomes" id="UP001604267"/>
    </source>
</evidence>
<protein>
    <submittedName>
        <fullName evidence="1">Uncharacterized protein</fullName>
    </submittedName>
</protein>
<reference evidence="1 2" key="1">
    <citation type="submission" date="2024-10" db="EMBL/GenBank/DDBJ databases">
        <title>The Natural Products Discovery Center: Release of the First 8490 Sequenced Strains for Exploring Actinobacteria Biosynthetic Diversity.</title>
        <authorList>
            <person name="Kalkreuter E."/>
            <person name="Kautsar S.A."/>
            <person name="Yang D."/>
            <person name="Bader C.D."/>
            <person name="Teijaro C.N."/>
            <person name="Fluegel L."/>
            <person name="Davis C.M."/>
            <person name="Simpson J.R."/>
            <person name="Lauterbach L."/>
            <person name="Steele A.D."/>
            <person name="Gui C."/>
            <person name="Meng S."/>
            <person name="Li G."/>
            <person name="Viehrig K."/>
            <person name="Ye F."/>
            <person name="Su P."/>
            <person name="Kiefer A.F."/>
            <person name="Nichols A."/>
            <person name="Cepeda A.J."/>
            <person name="Yan W."/>
            <person name="Fan B."/>
            <person name="Jiang Y."/>
            <person name="Adhikari A."/>
            <person name="Zheng C.-J."/>
            <person name="Schuster L."/>
            <person name="Cowan T.M."/>
            <person name="Smanski M.J."/>
            <person name="Chevrette M.G."/>
            <person name="De Carvalho L.P.S."/>
            <person name="Shen B."/>
        </authorList>
    </citation>
    <scope>NUCLEOTIDE SEQUENCE [LARGE SCALE GENOMIC DNA]</scope>
    <source>
        <strain evidence="1 2">NPDC048320</strain>
    </source>
</reference>
<organism evidence="1 2">
    <name type="scientific">Streptomyces cinerochromogenes</name>
    <dbReference type="NCBI Taxonomy" id="66422"/>
    <lineage>
        <taxon>Bacteria</taxon>
        <taxon>Bacillati</taxon>
        <taxon>Actinomycetota</taxon>
        <taxon>Actinomycetes</taxon>
        <taxon>Kitasatosporales</taxon>
        <taxon>Streptomycetaceae</taxon>
        <taxon>Streptomyces</taxon>
    </lineage>
</organism>